<dbReference type="Pfam" id="PF00768">
    <property type="entry name" value="Peptidase_S11"/>
    <property type="match status" value="1"/>
</dbReference>
<dbReference type="InterPro" id="IPR001967">
    <property type="entry name" value="Peptidase_S11_N"/>
</dbReference>
<evidence type="ECO:0000259" key="11">
    <source>
        <dbReference type="Pfam" id="PF00768"/>
    </source>
</evidence>
<accession>A0A0G0GBY3</accession>
<keyword evidence="3" id="KW-0378">Hydrolase</keyword>
<keyword evidence="12" id="KW-0645">Protease</keyword>
<evidence type="ECO:0000256" key="1">
    <source>
        <dbReference type="ARBA" id="ARBA00007164"/>
    </source>
</evidence>
<comment type="caution">
    <text evidence="12">The sequence shown here is derived from an EMBL/GenBank/DDBJ whole genome shotgun (WGS) entry which is preliminary data.</text>
</comment>
<keyword evidence="10" id="KW-0812">Transmembrane</keyword>
<keyword evidence="12" id="KW-0121">Carboxypeptidase</keyword>
<keyword evidence="6" id="KW-0961">Cell wall biogenesis/degradation</keyword>
<dbReference type="PATRIC" id="fig|1618333.3.peg.48"/>
<dbReference type="EMBL" id="LBRB01000001">
    <property type="protein sequence ID" value="KKP89212.1"/>
    <property type="molecule type" value="Genomic_DNA"/>
</dbReference>
<evidence type="ECO:0000256" key="6">
    <source>
        <dbReference type="ARBA" id="ARBA00023316"/>
    </source>
</evidence>
<dbReference type="Proteomes" id="UP000034316">
    <property type="component" value="Unassembled WGS sequence"/>
</dbReference>
<evidence type="ECO:0000256" key="7">
    <source>
        <dbReference type="PIRSR" id="PIRSR618044-1"/>
    </source>
</evidence>
<evidence type="ECO:0000256" key="8">
    <source>
        <dbReference type="PIRSR" id="PIRSR618044-2"/>
    </source>
</evidence>
<feature type="binding site" evidence="8">
    <location>
        <position position="283"/>
    </location>
    <ligand>
        <name>substrate</name>
    </ligand>
</feature>
<sequence length="339" mass="37088">MSYILPPKIEKEKSDPKTLFYKITAISVGVFLLLFLFQKSANYISNKNNTNNNGNVLGVKSESENVSKIDELKNKLVLPPIIIPGTPKPIINAKNYILVDQKSAEIIVAKDEYISVPVASITKLMTAVLTMENGKLDDIATVSKNAVYTNGSTISLAIDEKISIDDLLNALLINSANDSAIVLAEHISGSEEKFVELMNSKAKDLRMNNTNFLDPAGLNDEGKSSAHDIATLLSYALRFDKIKSIIKTSEKDITSVSGLNHHLVNSNRLVKEEMFFSGIIGGKTGFTPTAGHNLVSAAERDGHILIAVIINTFSNTNTASAEECKALLEWGYNNLKYFY</sequence>
<comment type="similarity">
    <text evidence="1 9">Belongs to the peptidase S11 family.</text>
</comment>
<dbReference type="PRINTS" id="PR00725">
    <property type="entry name" value="DADACBPTASE1"/>
</dbReference>
<keyword evidence="10" id="KW-1133">Transmembrane helix</keyword>
<dbReference type="AlphaFoldDB" id="A0A0G0GBY3"/>
<evidence type="ECO:0000256" key="3">
    <source>
        <dbReference type="ARBA" id="ARBA00022801"/>
    </source>
</evidence>
<feature type="active site" description="Proton acceptor" evidence="7">
    <location>
        <position position="123"/>
    </location>
</feature>
<dbReference type="PANTHER" id="PTHR21581:SF6">
    <property type="entry name" value="TRAFFICKING PROTEIN PARTICLE COMPLEX SUBUNIT 12"/>
    <property type="match status" value="1"/>
</dbReference>
<feature type="transmembrane region" description="Helical" evidence="10">
    <location>
        <begin position="20"/>
        <end position="37"/>
    </location>
</feature>
<evidence type="ECO:0000313" key="12">
    <source>
        <dbReference type="EMBL" id="KKP89212.1"/>
    </source>
</evidence>
<dbReference type="GO" id="GO:0009002">
    <property type="term" value="F:serine-type D-Ala-D-Ala carboxypeptidase activity"/>
    <property type="evidence" value="ECO:0007669"/>
    <property type="project" value="InterPro"/>
</dbReference>
<feature type="domain" description="Peptidase S11 D-alanyl-D-alanine carboxypeptidase A N-terminal" evidence="11">
    <location>
        <begin position="88"/>
        <end position="313"/>
    </location>
</feature>
<keyword evidence="2" id="KW-0732">Signal</keyword>
<dbReference type="GO" id="GO:0008360">
    <property type="term" value="P:regulation of cell shape"/>
    <property type="evidence" value="ECO:0007669"/>
    <property type="project" value="UniProtKB-KW"/>
</dbReference>
<dbReference type="PANTHER" id="PTHR21581">
    <property type="entry name" value="D-ALANYL-D-ALANINE CARBOXYPEPTIDASE"/>
    <property type="match status" value="1"/>
</dbReference>
<evidence type="ECO:0000256" key="9">
    <source>
        <dbReference type="RuleBase" id="RU004016"/>
    </source>
</evidence>
<dbReference type="SUPFAM" id="SSF56601">
    <property type="entry name" value="beta-lactamase/transpeptidase-like"/>
    <property type="match status" value="1"/>
</dbReference>
<evidence type="ECO:0000313" key="13">
    <source>
        <dbReference type="Proteomes" id="UP000034316"/>
    </source>
</evidence>
<evidence type="ECO:0000256" key="5">
    <source>
        <dbReference type="ARBA" id="ARBA00022984"/>
    </source>
</evidence>
<dbReference type="STRING" id="1618333.UR93_C0001G0044"/>
<dbReference type="GO" id="GO:0009252">
    <property type="term" value="P:peptidoglycan biosynthetic process"/>
    <property type="evidence" value="ECO:0007669"/>
    <property type="project" value="UniProtKB-KW"/>
</dbReference>
<dbReference type="GO" id="GO:0071555">
    <property type="term" value="P:cell wall organization"/>
    <property type="evidence" value="ECO:0007669"/>
    <property type="project" value="UniProtKB-KW"/>
</dbReference>
<gene>
    <name evidence="12" type="ORF">UR93_C0001G0044</name>
</gene>
<dbReference type="InterPro" id="IPR018044">
    <property type="entry name" value="Peptidase_S11"/>
</dbReference>
<evidence type="ECO:0000256" key="4">
    <source>
        <dbReference type="ARBA" id="ARBA00022960"/>
    </source>
</evidence>
<keyword evidence="4" id="KW-0133">Cell shape</keyword>
<feature type="active site" evidence="7">
    <location>
        <position position="175"/>
    </location>
</feature>
<proteinExistence type="inferred from homology"/>
<reference evidence="12 13" key="1">
    <citation type="journal article" date="2015" name="Nature">
        <title>rRNA introns, odd ribosomes, and small enigmatic genomes across a large radiation of phyla.</title>
        <authorList>
            <person name="Brown C.T."/>
            <person name="Hug L.A."/>
            <person name="Thomas B.C."/>
            <person name="Sharon I."/>
            <person name="Castelle C.J."/>
            <person name="Singh A."/>
            <person name="Wilkins M.J."/>
            <person name="Williams K.H."/>
            <person name="Banfield J.F."/>
        </authorList>
    </citation>
    <scope>NUCLEOTIDE SEQUENCE [LARGE SCALE GENOMIC DNA]</scope>
</reference>
<dbReference type="GO" id="GO:0006508">
    <property type="term" value="P:proteolysis"/>
    <property type="evidence" value="ECO:0007669"/>
    <property type="project" value="InterPro"/>
</dbReference>
<feature type="active site" description="Acyl-ester intermediate" evidence="7">
    <location>
        <position position="120"/>
    </location>
</feature>
<keyword evidence="10" id="KW-0472">Membrane</keyword>
<protein>
    <submittedName>
        <fullName evidence="12">D-alanyl-D-alanine carboxypeptidase</fullName>
    </submittedName>
</protein>
<evidence type="ECO:0000256" key="10">
    <source>
        <dbReference type="SAM" id="Phobius"/>
    </source>
</evidence>
<organism evidence="12 13">
    <name type="scientific">Berkelbacteria bacterium GW2011_GWA2_35_9</name>
    <dbReference type="NCBI Taxonomy" id="1618333"/>
    <lineage>
        <taxon>Bacteria</taxon>
        <taxon>Candidatus Berkelbacteria</taxon>
    </lineage>
</organism>
<dbReference type="InterPro" id="IPR012338">
    <property type="entry name" value="Beta-lactam/transpept-like"/>
</dbReference>
<dbReference type="Gene3D" id="3.40.710.10">
    <property type="entry name" value="DD-peptidase/beta-lactamase superfamily"/>
    <property type="match status" value="1"/>
</dbReference>
<evidence type="ECO:0000256" key="2">
    <source>
        <dbReference type="ARBA" id="ARBA00022729"/>
    </source>
</evidence>
<name>A0A0G0GBY3_9BACT</name>
<keyword evidence="5" id="KW-0573">Peptidoglycan synthesis</keyword>